<evidence type="ECO:0000259" key="1">
    <source>
        <dbReference type="Pfam" id="PF08845"/>
    </source>
</evidence>
<sequence length="122" mass="13347">MAKYDCKSEPVISKIQRKLKVGYISIRHEDAKTGLTHHYSRSPSLNLKGLWLEACGFATDTPVTVRVMPGCLVITAQPAPPPVTPARELLARSEALPEAALKELRTVMEALLIREGLGKVTV</sequence>
<dbReference type="GO" id="GO:0003723">
    <property type="term" value="F:RNA binding"/>
    <property type="evidence" value="ECO:0007669"/>
    <property type="project" value="InterPro"/>
</dbReference>
<dbReference type="Proteomes" id="UP000661012">
    <property type="component" value="Unassembled WGS sequence"/>
</dbReference>
<proteinExistence type="predicted"/>
<dbReference type="RefSeq" id="WP_072277423.1">
    <property type="nucleotide sequence ID" value="NZ_CP022725.1"/>
</dbReference>
<reference evidence="2 5" key="2">
    <citation type="journal article" date="2020" name="FEMS Microbiol. Ecol.">
        <title>Temporal dynamics of bacterial communities during seed development and maturation.</title>
        <authorList>
            <person name="Chesneau G."/>
            <person name="Torres-Cortes G."/>
            <person name="Briand M."/>
            <person name="Darrasse A."/>
            <person name="Preveaux A."/>
            <person name="Marais C."/>
            <person name="Jacques M.A."/>
            <person name="Shade A."/>
            <person name="Barret M."/>
        </authorList>
    </citation>
    <scope>NUCLEOTIDE SEQUENCE [LARGE SCALE GENOMIC DNA]</scope>
    <source>
        <strain evidence="2 5">CFBP13732</strain>
    </source>
</reference>
<feature type="domain" description="Toxin SymE-like" evidence="1">
    <location>
        <begin position="16"/>
        <end position="76"/>
    </location>
</feature>
<accession>A0A3Q8H706</accession>
<evidence type="ECO:0000313" key="3">
    <source>
        <dbReference type="EMBL" id="TKJ92497.1"/>
    </source>
</evidence>
<dbReference type="EMBL" id="QGAC01000005">
    <property type="protein sequence ID" value="TKJ92497.1"/>
    <property type="molecule type" value="Genomic_DNA"/>
</dbReference>
<dbReference type="Proteomes" id="UP000306393">
    <property type="component" value="Unassembled WGS sequence"/>
</dbReference>
<dbReference type="EMBL" id="JACYNN010000012">
    <property type="protein sequence ID" value="MBD8107910.1"/>
    <property type="molecule type" value="Genomic_DNA"/>
</dbReference>
<dbReference type="InterPro" id="IPR014944">
    <property type="entry name" value="Toxin_SymE-like"/>
</dbReference>
<reference evidence="3 4" key="1">
    <citation type="journal article" date="2019" name="Sci. Rep.">
        <title>Differences in resource use lead to coexistence of seed-transmitted microbial populations.</title>
        <authorList>
            <person name="Torres-Cortes G."/>
            <person name="Garcia B.J."/>
            <person name="Compant S."/>
            <person name="Rezki S."/>
            <person name="Jones P."/>
            <person name="Preveaux A."/>
            <person name="Briand M."/>
            <person name="Roulet A."/>
            <person name="Bouchez O."/>
            <person name="Jacobson D."/>
            <person name="Barret M."/>
        </authorList>
    </citation>
    <scope>NUCLEOTIDE SEQUENCE [LARGE SCALE GENOMIC DNA]</scope>
    <source>
        <strain evidence="3 4">CFBP13511</strain>
    </source>
</reference>
<dbReference type="GO" id="GO:0016788">
    <property type="term" value="F:hydrolase activity, acting on ester bonds"/>
    <property type="evidence" value="ECO:0007669"/>
    <property type="project" value="InterPro"/>
</dbReference>
<dbReference type="AlphaFoldDB" id="A0A3Q8H706"/>
<dbReference type="KEGG" id="epe:CI789_19110"/>
<dbReference type="Pfam" id="PF08845">
    <property type="entry name" value="SymE_toxin"/>
    <property type="match status" value="1"/>
</dbReference>
<evidence type="ECO:0000313" key="5">
    <source>
        <dbReference type="Proteomes" id="UP000661012"/>
    </source>
</evidence>
<gene>
    <name evidence="3" type="ORF">EpCFBP13511_06740</name>
    <name evidence="2" type="ORF">IFT93_16040</name>
</gene>
<evidence type="ECO:0000313" key="2">
    <source>
        <dbReference type="EMBL" id="MBD8107910.1"/>
    </source>
</evidence>
<dbReference type="GO" id="GO:0016070">
    <property type="term" value="P:RNA metabolic process"/>
    <property type="evidence" value="ECO:0007669"/>
    <property type="project" value="InterPro"/>
</dbReference>
<protein>
    <submittedName>
        <fullName evidence="3">Type I toxin-antitoxin system SymE family toxin</fullName>
    </submittedName>
</protein>
<organism evidence="3 4">
    <name type="scientific">Erwinia persicina</name>
    <dbReference type="NCBI Taxonomy" id="55211"/>
    <lineage>
        <taxon>Bacteria</taxon>
        <taxon>Pseudomonadati</taxon>
        <taxon>Pseudomonadota</taxon>
        <taxon>Gammaproteobacteria</taxon>
        <taxon>Enterobacterales</taxon>
        <taxon>Erwiniaceae</taxon>
        <taxon>Erwinia</taxon>
    </lineage>
</organism>
<keyword evidence="5" id="KW-1185">Reference proteome</keyword>
<dbReference type="OrthoDB" id="6053337at2"/>
<evidence type="ECO:0000313" key="4">
    <source>
        <dbReference type="Proteomes" id="UP000306393"/>
    </source>
</evidence>
<dbReference type="GO" id="GO:0005737">
    <property type="term" value="C:cytoplasm"/>
    <property type="evidence" value="ECO:0007669"/>
    <property type="project" value="InterPro"/>
</dbReference>
<name>A0A3Q8H706_9GAMM</name>
<comment type="caution">
    <text evidence="3">The sequence shown here is derived from an EMBL/GenBank/DDBJ whole genome shotgun (WGS) entry which is preliminary data.</text>
</comment>